<name>A0A0K8P543_PISS1</name>
<dbReference type="CDD" id="cd05379">
    <property type="entry name" value="CAP_bacterial"/>
    <property type="match status" value="1"/>
</dbReference>
<feature type="region of interest" description="Disordered" evidence="1">
    <location>
        <begin position="130"/>
        <end position="162"/>
    </location>
</feature>
<keyword evidence="5" id="KW-1185">Reference proteome</keyword>
<evidence type="ECO:0000313" key="5">
    <source>
        <dbReference type="Proteomes" id="UP000037660"/>
    </source>
</evidence>
<evidence type="ECO:0000313" key="4">
    <source>
        <dbReference type="EMBL" id="GAP37644.1"/>
    </source>
</evidence>
<reference evidence="4 5" key="2">
    <citation type="journal article" date="2016" name="Science">
        <title>A bacterium that degrades and assimilates poly(ethylene terephthalate).</title>
        <authorList>
            <person name="Yoshida S."/>
            <person name="Hiraga K."/>
            <person name="Takehana T."/>
            <person name="Taniguchi I."/>
            <person name="Yamaji H."/>
            <person name="Maeda Y."/>
            <person name="Toyohara K."/>
            <person name="Miyamoto K."/>
            <person name="Kimura Y."/>
            <person name="Oda K."/>
        </authorList>
    </citation>
    <scope>NUCLEOTIDE SEQUENCE [LARGE SCALE GENOMIC DNA]</scope>
    <source>
        <strain evidence="5">NBRC 110686 / TISTR 2288 / 201-F6</strain>
    </source>
</reference>
<evidence type="ECO:0000256" key="2">
    <source>
        <dbReference type="SAM" id="SignalP"/>
    </source>
</evidence>
<protein>
    <recommendedName>
        <fullName evidence="3">SCP domain-containing protein</fullName>
    </recommendedName>
</protein>
<keyword evidence="2" id="KW-0732">Signal</keyword>
<dbReference type="Proteomes" id="UP000037660">
    <property type="component" value="Unassembled WGS sequence"/>
</dbReference>
<dbReference type="EMBL" id="BBYR01000052">
    <property type="protein sequence ID" value="GAP37644.1"/>
    <property type="molecule type" value="Genomic_DNA"/>
</dbReference>
<sequence length="219" mass="22796">MPLAGALLLALAACGSPRAPAVASPGPVPVPGVCPALPAGAQAVVDELNLARAQPQAYAQLVAQHYASLGRDRVFTRGELRVQMTEGRPAVDEAIAYLKRAAPQPPLVADACLSDAAQAHALDLGRGTAVGHVGSDRSQPSERASRRLGRPTACGENLSQGPETARDHVIALIVDDGVASRAHRTNVFGADYRRVGVGLATHPVFRTVNVNLLCRDAML</sequence>
<organism evidence="4 5">
    <name type="scientific">Piscinibacter sakaiensis</name>
    <name type="common">Ideonella sakaiensis</name>
    <dbReference type="NCBI Taxonomy" id="1547922"/>
    <lineage>
        <taxon>Bacteria</taxon>
        <taxon>Pseudomonadati</taxon>
        <taxon>Pseudomonadota</taxon>
        <taxon>Betaproteobacteria</taxon>
        <taxon>Burkholderiales</taxon>
        <taxon>Sphaerotilaceae</taxon>
        <taxon>Piscinibacter</taxon>
    </lineage>
</organism>
<evidence type="ECO:0000256" key="1">
    <source>
        <dbReference type="SAM" id="MobiDB-lite"/>
    </source>
</evidence>
<accession>A0A0K8P543</accession>
<dbReference type="Pfam" id="PF00188">
    <property type="entry name" value="CAP"/>
    <property type="match status" value="1"/>
</dbReference>
<dbReference type="STRING" id="1547922.ISF6_3589"/>
<proteinExistence type="predicted"/>
<feature type="domain" description="SCP" evidence="3">
    <location>
        <begin position="94"/>
        <end position="204"/>
    </location>
</feature>
<comment type="caution">
    <text evidence="4">The sequence shown here is derived from an EMBL/GenBank/DDBJ whole genome shotgun (WGS) entry which is preliminary data.</text>
</comment>
<feature type="chain" id="PRO_5005513709" description="SCP domain-containing protein" evidence="2">
    <location>
        <begin position="22"/>
        <end position="219"/>
    </location>
</feature>
<dbReference type="InterPro" id="IPR014044">
    <property type="entry name" value="CAP_dom"/>
</dbReference>
<dbReference type="InterPro" id="IPR035940">
    <property type="entry name" value="CAP_sf"/>
</dbReference>
<dbReference type="PANTHER" id="PTHR31157:SF1">
    <property type="entry name" value="SCP DOMAIN-CONTAINING PROTEIN"/>
    <property type="match status" value="1"/>
</dbReference>
<dbReference type="Gene3D" id="3.40.33.10">
    <property type="entry name" value="CAP"/>
    <property type="match status" value="1"/>
</dbReference>
<dbReference type="PANTHER" id="PTHR31157">
    <property type="entry name" value="SCP DOMAIN-CONTAINING PROTEIN"/>
    <property type="match status" value="1"/>
</dbReference>
<reference evidence="5" key="1">
    <citation type="submission" date="2015-07" db="EMBL/GenBank/DDBJ databases">
        <title>Discovery of a poly(ethylene terephthalate assimilation.</title>
        <authorList>
            <person name="Yoshida S."/>
            <person name="Hiraga K."/>
            <person name="Takehana T."/>
            <person name="Taniguchi I."/>
            <person name="Yamaji H."/>
            <person name="Maeda Y."/>
            <person name="Toyohara K."/>
            <person name="Miyamoto K."/>
            <person name="Kimura Y."/>
            <person name="Oda K."/>
        </authorList>
    </citation>
    <scope>NUCLEOTIDE SEQUENCE [LARGE SCALE GENOMIC DNA]</scope>
    <source>
        <strain evidence="5">NBRC 110686 / TISTR 2288 / 201-F6</strain>
    </source>
</reference>
<dbReference type="RefSeq" id="WP_197284711.1">
    <property type="nucleotide sequence ID" value="NZ_BBYR01000052.1"/>
</dbReference>
<dbReference type="SUPFAM" id="SSF55797">
    <property type="entry name" value="PR-1-like"/>
    <property type="match status" value="1"/>
</dbReference>
<evidence type="ECO:0000259" key="3">
    <source>
        <dbReference type="Pfam" id="PF00188"/>
    </source>
</evidence>
<feature type="signal peptide" evidence="2">
    <location>
        <begin position="1"/>
        <end position="21"/>
    </location>
</feature>
<dbReference type="AlphaFoldDB" id="A0A0K8P543"/>
<gene>
    <name evidence="4" type="ORF">ISF6_3589</name>
</gene>